<name>A0A3E1YGS6_9BACT</name>
<dbReference type="InterPro" id="IPR015883">
    <property type="entry name" value="Glyco_hydro_20_cat"/>
</dbReference>
<keyword evidence="11" id="KW-1185">Reference proteome</keyword>
<evidence type="ECO:0000256" key="7">
    <source>
        <dbReference type="SAM" id="SignalP"/>
    </source>
</evidence>
<dbReference type="SUPFAM" id="SSF55545">
    <property type="entry name" value="beta-N-acetylhexosaminidase-like domain"/>
    <property type="match status" value="1"/>
</dbReference>
<dbReference type="InterPro" id="IPR029018">
    <property type="entry name" value="Hex-like_dom2"/>
</dbReference>
<comment type="catalytic activity">
    <reaction evidence="1">
        <text>Hydrolysis of terminal non-reducing N-acetyl-D-hexosamine residues in N-acetyl-beta-D-hexosaminides.</text>
        <dbReference type="EC" id="3.2.1.52"/>
    </reaction>
</comment>
<feature type="active site" description="Proton donor" evidence="6">
    <location>
        <position position="309"/>
    </location>
</feature>
<gene>
    <name evidence="10" type="ORF">DVR12_01905</name>
</gene>
<comment type="caution">
    <text evidence="10">The sequence shown here is derived from an EMBL/GenBank/DDBJ whole genome shotgun (WGS) entry which is preliminary data.</text>
</comment>
<dbReference type="GO" id="GO:0004563">
    <property type="term" value="F:beta-N-acetylhexosaminidase activity"/>
    <property type="evidence" value="ECO:0007669"/>
    <property type="project" value="UniProtKB-EC"/>
</dbReference>
<dbReference type="InterPro" id="IPR017853">
    <property type="entry name" value="GH"/>
</dbReference>
<dbReference type="EC" id="3.2.1.52" evidence="3"/>
<keyword evidence="5" id="KW-0326">Glycosidase</keyword>
<evidence type="ECO:0000313" key="11">
    <source>
        <dbReference type="Proteomes" id="UP000260644"/>
    </source>
</evidence>
<proteinExistence type="inferred from homology"/>
<evidence type="ECO:0000256" key="3">
    <source>
        <dbReference type="ARBA" id="ARBA00012663"/>
    </source>
</evidence>
<dbReference type="Gene3D" id="3.20.20.80">
    <property type="entry name" value="Glycosidases"/>
    <property type="match status" value="1"/>
</dbReference>
<feature type="signal peptide" evidence="7">
    <location>
        <begin position="1"/>
        <end position="19"/>
    </location>
</feature>
<feature type="domain" description="Glycoside hydrolase family 20 catalytic" evidence="8">
    <location>
        <begin position="151"/>
        <end position="484"/>
    </location>
</feature>
<comment type="similarity">
    <text evidence="2">Belongs to the glycosyl hydrolase 20 family.</text>
</comment>
<evidence type="ECO:0000259" key="9">
    <source>
        <dbReference type="Pfam" id="PF02838"/>
    </source>
</evidence>
<evidence type="ECO:0000256" key="6">
    <source>
        <dbReference type="PIRSR" id="PIRSR625705-1"/>
    </source>
</evidence>
<sequence length="526" mass="59760">MKKIFLTAFISLSTMATMAQKSCPVIPQPQQSKHLSGAFTLSEQTVIQIQDTSFYGQAKYLQQWMLNMYGVMLPIGRANKTSTIRLERKNGTGKPDAYTLTMLPNQVTIGSASAEGIINGIATWIQLSASGNYQQHQLLIDCWSITDAPLYTWRGLLLDESRFFFGKEKVKSILDWMAIYKLNRFHWHLTDAPGWRLEIKQYPLLTTVGGIGNHHDSKAPATYYTQEDIREIVVYAAQRGITIIPEIDMPGHASASNRAYPEFDGGGTDKYPQFTFNPGKESTYQYLSNILKETRQLFPGGIIHIGGDEVTFGNAGWDSDTGIIRLKAAQQLKTRKEVEDYFVQRMADTVIKLNSKVMAWDEVATASLPPANTIVTWWRQEKPENLKMALDKGYQVVLCPRIPFYLDFVQDSTHKIGRRWNGGYNDLKTVYNFDANQLPVVSQHAGQILGIQACVWTETVQNSKRLDFLLFPRIAAVAETAWTNPSQRNYNDFVVRLKAHLGYYEKEHLYYFDADHPEKHKENGVN</sequence>
<dbReference type="PRINTS" id="PR00738">
    <property type="entry name" value="GLHYDRLASE20"/>
</dbReference>
<dbReference type="PANTHER" id="PTHR22600">
    <property type="entry name" value="BETA-HEXOSAMINIDASE"/>
    <property type="match status" value="1"/>
</dbReference>
<dbReference type="Pfam" id="PF02838">
    <property type="entry name" value="Glyco_hydro_20b"/>
    <property type="match status" value="1"/>
</dbReference>
<organism evidence="10 11">
    <name type="scientific">Chitinophaga silvatica</name>
    <dbReference type="NCBI Taxonomy" id="2282649"/>
    <lineage>
        <taxon>Bacteria</taxon>
        <taxon>Pseudomonadati</taxon>
        <taxon>Bacteroidota</taxon>
        <taxon>Chitinophagia</taxon>
        <taxon>Chitinophagales</taxon>
        <taxon>Chitinophagaceae</taxon>
        <taxon>Chitinophaga</taxon>
    </lineage>
</organism>
<dbReference type="AlphaFoldDB" id="A0A3E1YGS6"/>
<dbReference type="InterPro" id="IPR015882">
    <property type="entry name" value="HEX_bac_N"/>
</dbReference>
<dbReference type="EMBL" id="QPMM01000001">
    <property type="protein sequence ID" value="RFS26564.1"/>
    <property type="molecule type" value="Genomic_DNA"/>
</dbReference>
<accession>A0A3E1YGS6</accession>
<dbReference type="SUPFAM" id="SSF51445">
    <property type="entry name" value="(Trans)glycosidases"/>
    <property type="match status" value="1"/>
</dbReference>
<dbReference type="GO" id="GO:0005975">
    <property type="term" value="P:carbohydrate metabolic process"/>
    <property type="evidence" value="ECO:0007669"/>
    <property type="project" value="InterPro"/>
</dbReference>
<dbReference type="RefSeq" id="WP_116973755.1">
    <property type="nucleotide sequence ID" value="NZ_QPMM01000001.1"/>
</dbReference>
<dbReference type="GO" id="GO:0030203">
    <property type="term" value="P:glycosaminoglycan metabolic process"/>
    <property type="evidence" value="ECO:0007669"/>
    <property type="project" value="TreeGrafter"/>
</dbReference>
<evidence type="ECO:0000259" key="8">
    <source>
        <dbReference type="Pfam" id="PF00728"/>
    </source>
</evidence>
<protein>
    <recommendedName>
        <fullName evidence="3">beta-N-acetylhexosaminidase</fullName>
        <ecNumber evidence="3">3.2.1.52</ecNumber>
    </recommendedName>
</protein>
<reference evidence="10 11" key="1">
    <citation type="submission" date="2018-07" db="EMBL/GenBank/DDBJ databases">
        <title>Chitinophaga K2CV101002-2 sp. nov., isolated from a monsoon evergreen broad-leaved forest soil.</title>
        <authorList>
            <person name="Lv Y."/>
        </authorList>
    </citation>
    <scope>NUCLEOTIDE SEQUENCE [LARGE SCALE GENOMIC DNA]</scope>
    <source>
        <strain evidence="10 11">GDMCC 1.1288</strain>
    </source>
</reference>
<feature type="domain" description="Beta-hexosaminidase bacterial type N-terminal" evidence="9">
    <location>
        <begin position="23"/>
        <end position="148"/>
    </location>
</feature>
<dbReference type="Gene3D" id="3.30.379.10">
    <property type="entry name" value="Chitobiase/beta-hexosaminidase domain 2-like"/>
    <property type="match status" value="1"/>
</dbReference>
<keyword evidence="4" id="KW-0378">Hydrolase</keyword>
<dbReference type="Proteomes" id="UP000260644">
    <property type="component" value="Unassembled WGS sequence"/>
</dbReference>
<dbReference type="Pfam" id="PF00728">
    <property type="entry name" value="Glyco_hydro_20"/>
    <property type="match status" value="1"/>
</dbReference>
<feature type="chain" id="PRO_5017713907" description="beta-N-acetylhexosaminidase" evidence="7">
    <location>
        <begin position="20"/>
        <end position="526"/>
    </location>
</feature>
<evidence type="ECO:0000256" key="4">
    <source>
        <dbReference type="ARBA" id="ARBA00022801"/>
    </source>
</evidence>
<evidence type="ECO:0000256" key="5">
    <source>
        <dbReference type="ARBA" id="ARBA00023295"/>
    </source>
</evidence>
<evidence type="ECO:0000313" key="10">
    <source>
        <dbReference type="EMBL" id="RFS26564.1"/>
    </source>
</evidence>
<dbReference type="OrthoDB" id="726159at2"/>
<evidence type="ECO:0000256" key="1">
    <source>
        <dbReference type="ARBA" id="ARBA00001231"/>
    </source>
</evidence>
<dbReference type="PANTHER" id="PTHR22600:SF57">
    <property type="entry name" value="BETA-N-ACETYLHEXOSAMINIDASE"/>
    <property type="match status" value="1"/>
</dbReference>
<evidence type="ECO:0000256" key="2">
    <source>
        <dbReference type="ARBA" id="ARBA00006285"/>
    </source>
</evidence>
<dbReference type="InterPro" id="IPR025705">
    <property type="entry name" value="Beta_hexosaminidase_sua/sub"/>
</dbReference>
<keyword evidence="7" id="KW-0732">Signal</keyword>
<dbReference type="CDD" id="cd06563">
    <property type="entry name" value="GH20_chitobiase-like"/>
    <property type="match status" value="1"/>
</dbReference>
<dbReference type="GO" id="GO:0016020">
    <property type="term" value="C:membrane"/>
    <property type="evidence" value="ECO:0007669"/>
    <property type="project" value="TreeGrafter"/>
</dbReference>